<dbReference type="STRING" id="235279.HH_1662"/>
<dbReference type="PANTHER" id="PTHR43249">
    <property type="entry name" value="UDP-N-ACETYL-2-AMINO-2-DEOXY-D-GLUCURONATE OXIDASE"/>
    <property type="match status" value="1"/>
</dbReference>
<dbReference type="HOGENOM" id="CLU_862341_0_0_7"/>
<evidence type="ECO:0000259" key="1">
    <source>
        <dbReference type="Pfam" id="PF01408"/>
    </source>
</evidence>
<dbReference type="AlphaFoldDB" id="Q7VFL4"/>
<dbReference type="InterPro" id="IPR052515">
    <property type="entry name" value="Gfo/Idh/MocA_Oxidoreductase"/>
</dbReference>
<dbReference type="KEGG" id="hhe:HH_1662"/>
<gene>
    <name evidence="3" type="primary">wbpB</name>
    <name evidence="3" type="ordered locus">HH_1662</name>
</gene>
<dbReference type="EMBL" id="AE017125">
    <property type="protein sequence ID" value="AAP78259.1"/>
    <property type="molecule type" value="Genomic_DNA"/>
</dbReference>
<dbReference type="InterPro" id="IPR004104">
    <property type="entry name" value="Gfo/Idh/MocA-like_OxRdtase_C"/>
</dbReference>
<feature type="domain" description="Gfo/Idh/MocA-like oxidoreductase N-terminal" evidence="1">
    <location>
        <begin position="4"/>
        <end position="125"/>
    </location>
</feature>
<keyword evidence="4" id="KW-1185">Reference proteome</keyword>
<dbReference type="RefSeq" id="WP_011116501.1">
    <property type="nucleotide sequence ID" value="NC_004917.1"/>
</dbReference>
<dbReference type="PANTHER" id="PTHR43249:SF1">
    <property type="entry name" value="D-GLUCOSIDE 3-DEHYDROGENASE"/>
    <property type="match status" value="1"/>
</dbReference>
<organism evidence="3 4">
    <name type="scientific">Helicobacter hepaticus (strain ATCC 51449 / 3B1)</name>
    <dbReference type="NCBI Taxonomy" id="235279"/>
    <lineage>
        <taxon>Bacteria</taxon>
        <taxon>Pseudomonadati</taxon>
        <taxon>Campylobacterota</taxon>
        <taxon>Epsilonproteobacteria</taxon>
        <taxon>Campylobacterales</taxon>
        <taxon>Helicobacteraceae</taxon>
        <taxon>Helicobacter</taxon>
    </lineage>
</organism>
<evidence type="ECO:0000259" key="2">
    <source>
        <dbReference type="Pfam" id="PF02894"/>
    </source>
</evidence>
<dbReference type="eggNOG" id="COG0673">
    <property type="taxonomic scope" value="Bacteria"/>
</dbReference>
<dbReference type="Proteomes" id="UP000002495">
    <property type="component" value="Chromosome"/>
</dbReference>
<dbReference type="Pfam" id="PF02894">
    <property type="entry name" value="GFO_IDH_MocA_C"/>
    <property type="match status" value="1"/>
</dbReference>
<dbReference type="InterPro" id="IPR036291">
    <property type="entry name" value="NAD(P)-bd_dom_sf"/>
</dbReference>
<protein>
    <submittedName>
        <fullName evidence="3">Lipopolysaccharide biosynthesis protein wbpB</fullName>
    </submittedName>
</protein>
<dbReference type="Pfam" id="PF01408">
    <property type="entry name" value="GFO_IDH_MocA"/>
    <property type="match status" value="1"/>
</dbReference>
<dbReference type="SUPFAM" id="SSF55347">
    <property type="entry name" value="Glyceraldehyde-3-phosphate dehydrogenase-like, C-terminal domain"/>
    <property type="match status" value="1"/>
</dbReference>
<dbReference type="Gene3D" id="3.40.50.720">
    <property type="entry name" value="NAD(P)-binding Rossmann-like Domain"/>
    <property type="match status" value="1"/>
</dbReference>
<dbReference type="SUPFAM" id="SSF51735">
    <property type="entry name" value="NAD(P)-binding Rossmann-fold domains"/>
    <property type="match status" value="1"/>
</dbReference>
<dbReference type="Gene3D" id="3.30.360.10">
    <property type="entry name" value="Dihydrodipicolinate Reductase, domain 2"/>
    <property type="match status" value="1"/>
</dbReference>
<evidence type="ECO:0000313" key="4">
    <source>
        <dbReference type="Proteomes" id="UP000002495"/>
    </source>
</evidence>
<feature type="domain" description="Gfo/Idh/MocA-like oxidoreductase C-terminal" evidence="2">
    <location>
        <begin position="155"/>
        <end position="213"/>
    </location>
</feature>
<proteinExistence type="predicted"/>
<name>Q7VFL4_HELHP</name>
<evidence type="ECO:0000313" key="3">
    <source>
        <dbReference type="EMBL" id="AAP78259.1"/>
    </source>
</evidence>
<reference evidence="3 4" key="1">
    <citation type="journal article" date="2003" name="Proc. Natl. Acad. Sci. U.S.A.">
        <title>The complete genome sequence of the carcinogenic bacterium Helicobacter hepaticus.</title>
        <authorList>
            <person name="Suerbaum S."/>
            <person name="Josenhans C."/>
            <person name="Sterzenbach T."/>
            <person name="Drescher B."/>
            <person name="Brandt P."/>
            <person name="Bell M."/>
            <person name="Droege M."/>
            <person name="Fartmann B."/>
            <person name="Fischer H.-P."/>
            <person name="Ge Z."/>
            <person name="Hoerster A."/>
            <person name="Holland R."/>
            <person name="Klein K."/>
            <person name="Koenig J."/>
            <person name="Macko L."/>
            <person name="Mendz G.L."/>
            <person name="Nyakatura G."/>
            <person name="Schauer D.B."/>
            <person name="Shen Z."/>
            <person name="Weber J."/>
            <person name="Frosch M."/>
            <person name="Fox J.G."/>
        </authorList>
    </citation>
    <scope>NUCLEOTIDE SEQUENCE [LARGE SCALE GENOMIC DNA]</scope>
    <source>
        <strain evidence="4">ATCC 51449 / 3B1</strain>
    </source>
</reference>
<sequence length="320" mass="36687">MKKTFGLIGVGGFVAPRHLQAIKHNNGELLCAIDKHDSVGILDSYFPNANFFTEAERFERHLDKLCRNGTPLDYISICSPNYLHDTHIRLALRNGASAICEKPIVLNPWNLDALIQAQQENKQKIYTILQLRLHPSIIALKNRIQTLLAQNPCKIFNIDLSYITARGKWYFHSWKGDESKSGGVATNIGVHFFDMLLWIFGSFKESIVHIRNEKSVSGYLILEHAQVRWFLSIDETLLPDECKIQGKRVYRRLIFENEEFIFSEGFDDLHTRSYAEILCGNGFECTQSREAIELIHHIRHSTPIGIKGEYHPLNAKVQVV</sequence>
<dbReference type="OrthoDB" id="9815825at2"/>
<accession>Q7VFL4</accession>
<dbReference type="GO" id="GO:0000166">
    <property type="term" value="F:nucleotide binding"/>
    <property type="evidence" value="ECO:0007669"/>
    <property type="project" value="InterPro"/>
</dbReference>
<dbReference type="InterPro" id="IPR000683">
    <property type="entry name" value="Gfo/Idh/MocA-like_OxRdtase_N"/>
</dbReference>